<organism evidence="1 2">
    <name type="scientific">Candidatus Gallionella acididurans</name>
    <dbReference type="NCBI Taxonomy" id="1796491"/>
    <lineage>
        <taxon>Bacteria</taxon>
        <taxon>Pseudomonadati</taxon>
        <taxon>Pseudomonadota</taxon>
        <taxon>Betaproteobacteria</taxon>
        <taxon>Nitrosomonadales</taxon>
        <taxon>Gallionellaceae</taxon>
        <taxon>Gallionella</taxon>
    </lineage>
</organism>
<dbReference type="AlphaFoldDB" id="A0A139BR48"/>
<comment type="caution">
    <text evidence="1">The sequence shown here is derived from an EMBL/GenBank/DDBJ whole genome shotgun (WGS) entry which is preliminary data.</text>
</comment>
<name>A0A139BR48_9PROT</name>
<protein>
    <submittedName>
        <fullName evidence="1">Uncharacterized protein</fullName>
    </submittedName>
</protein>
<sequence>MFDKDWFRYYHDGFTNLSLSRKAIYMFLKCYATQPENFVTASYEKVRQITGATSPIRIFKNLIEDLEEN</sequence>
<gene>
    <name evidence="1" type="ORF">AWT59_2690</name>
</gene>
<evidence type="ECO:0000313" key="1">
    <source>
        <dbReference type="EMBL" id="KXS31175.1"/>
    </source>
</evidence>
<dbReference type="Proteomes" id="UP000070578">
    <property type="component" value="Unassembled WGS sequence"/>
</dbReference>
<proteinExistence type="predicted"/>
<evidence type="ECO:0000313" key="2">
    <source>
        <dbReference type="Proteomes" id="UP000070578"/>
    </source>
</evidence>
<dbReference type="EMBL" id="LSLI01000093">
    <property type="protein sequence ID" value="KXS31175.1"/>
    <property type="molecule type" value="Genomic_DNA"/>
</dbReference>
<reference evidence="1 2" key="2">
    <citation type="submission" date="2016-03" db="EMBL/GenBank/DDBJ databases">
        <title>New uncultured bacterium of the family Gallionellaceae from acid mine drainage: description and reconstruction of genome based on metagenomic analysis of microbial community.</title>
        <authorList>
            <person name="Kadnikov V."/>
            <person name="Ivasenko D."/>
            <person name="Beletsky A."/>
            <person name="Mardanov A."/>
            <person name="Danilova E."/>
            <person name="Pimenov N."/>
            <person name="Karnachuk O."/>
            <person name="Ravin N."/>
        </authorList>
    </citation>
    <scope>NUCLEOTIDE SEQUENCE [LARGE SCALE GENOMIC DNA]</scope>
    <source>
        <strain evidence="1">ShG14-8</strain>
    </source>
</reference>
<reference evidence="1 2" key="1">
    <citation type="submission" date="2016-02" db="EMBL/GenBank/DDBJ databases">
        <authorList>
            <person name="Wen L."/>
            <person name="He K."/>
            <person name="Yang H."/>
        </authorList>
    </citation>
    <scope>NUCLEOTIDE SEQUENCE [LARGE SCALE GENOMIC DNA]</scope>
    <source>
        <strain evidence="1">ShG14-8</strain>
    </source>
</reference>
<accession>A0A139BR48</accession>